<dbReference type="Gene3D" id="4.10.240.10">
    <property type="entry name" value="Zn(2)-C6 fungal-type DNA-binding domain"/>
    <property type="match status" value="1"/>
</dbReference>
<dbReference type="VEuPathDB" id="FungiDB:NECHADRAFT_77451"/>
<organism evidence="8 9">
    <name type="scientific">Fusarium vanettenii (strain ATCC MYA-4622 / CBS 123669 / FGSC 9596 / NRRL 45880 / 77-13-4)</name>
    <name type="common">Fusarium solani subsp. pisi</name>
    <dbReference type="NCBI Taxonomy" id="660122"/>
    <lineage>
        <taxon>Eukaryota</taxon>
        <taxon>Fungi</taxon>
        <taxon>Dikarya</taxon>
        <taxon>Ascomycota</taxon>
        <taxon>Pezizomycotina</taxon>
        <taxon>Sordariomycetes</taxon>
        <taxon>Hypocreomycetidae</taxon>
        <taxon>Hypocreales</taxon>
        <taxon>Nectriaceae</taxon>
        <taxon>Fusarium</taxon>
        <taxon>Fusarium solani species complex</taxon>
        <taxon>Fusarium vanettenii</taxon>
    </lineage>
</organism>
<feature type="region of interest" description="Disordered" evidence="6">
    <location>
        <begin position="752"/>
        <end position="817"/>
    </location>
</feature>
<dbReference type="STRING" id="660122.C7YL95"/>
<evidence type="ECO:0000256" key="4">
    <source>
        <dbReference type="ARBA" id="ARBA00023163"/>
    </source>
</evidence>
<dbReference type="SMART" id="SM00906">
    <property type="entry name" value="Fungal_trans"/>
    <property type="match status" value="1"/>
</dbReference>
<keyword evidence="4" id="KW-0804">Transcription</keyword>
<evidence type="ECO:0000313" key="8">
    <source>
        <dbReference type="EMBL" id="EEU46748.1"/>
    </source>
</evidence>
<dbReference type="GO" id="GO:0004519">
    <property type="term" value="F:endonuclease activity"/>
    <property type="evidence" value="ECO:0007669"/>
    <property type="project" value="InterPro"/>
</dbReference>
<dbReference type="InterPro" id="IPR044925">
    <property type="entry name" value="His-Me_finger_sf"/>
</dbReference>
<feature type="compositionally biased region" description="Basic and acidic residues" evidence="6">
    <location>
        <begin position="545"/>
        <end position="555"/>
    </location>
</feature>
<evidence type="ECO:0000256" key="6">
    <source>
        <dbReference type="SAM" id="MobiDB-lite"/>
    </source>
</evidence>
<evidence type="ECO:0000256" key="3">
    <source>
        <dbReference type="ARBA" id="ARBA00023015"/>
    </source>
</evidence>
<keyword evidence="2" id="KW-0479">Metal-binding</keyword>
<evidence type="ECO:0000256" key="2">
    <source>
        <dbReference type="ARBA" id="ARBA00022723"/>
    </source>
</evidence>
<feature type="region of interest" description="Disordered" evidence="6">
    <location>
        <begin position="44"/>
        <end position="74"/>
    </location>
</feature>
<dbReference type="Gene3D" id="3.90.75.10">
    <property type="entry name" value="Homing Intron 3 (I-ppo) Encoded Endonuclease, Chain A"/>
    <property type="match status" value="1"/>
</dbReference>
<dbReference type="GeneID" id="9663625"/>
<dbReference type="InterPro" id="IPR036864">
    <property type="entry name" value="Zn2-C6_fun-type_DNA-bd_sf"/>
</dbReference>
<evidence type="ECO:0000256" key="1">
    <source>
        <dbReference type="ARBA" id="ARBA00004123"/>
    </source>
</evidence>
<dbReference type="GO" id="GO:0005634">
    <property type="term" value="C:nucleus"/>
    <property type="evidence" value="ECO:0007669"/>
    <property type="project" value="UniProtKB-SubCell"/>
</dbReference>
<feature type="compositionally biased region" description="Basic and acidic residues" evidence="6">
    <location>
        <begin position="772"/>
        <end position="784"/>
    </location>
</feature>
<feature type="region of interest" description="Disordered" evidence="6">
    <location>
        <begin position="538"/>
        <end position="559"/>
    </location>
</feature>
<dbReference type="Proteomes" id="UP000005206">
    <property type="component" value="Chromosome 3"/>
</dbReference>
<dbReference type="GO" id="GO:0008270">
    <property type="term" value="F:zinc ion binding"/>
    <property type="evidence" value="ECO:0007669"/>
    <property type="project" value="InterPro"/>
</dbReference>
<dbReference type="RefSeq" id="XP_003052461.1">
    <property type="nucleotide sequence ID" value="XM_003052415.1"/>
</dbReference>
<dbReference type="GO" id="GO:0000981">
    <property type="term" value="F:DNA-binding transcription factor activity, RNA polymerase II-specific"/>
    <property type="evidence" value="ECO:0007669"/>
    <property type="project" value="InterPro"/>
</dbReference>
<evidence type="ECO:0000256" key="5">
    <source>
        <dbReference type="ARBA" id="ARBA00023242"/>
    </source>
</evidence>
<keyword evidence="9" id="KW-1185">Reference proteome</keyword>
<keyword evidence="5" id="KW-0539">Nucleus</keyword>
<dbReference type="CDD" id="cd12148">
    <property type="entry name" value="fungal_TF_MHR"/>
    <property type="match status" value="1"/>
</dbReference>
<dbReference type="Pfam" id="PF04082">
    <property type="entry name" value="Fungal_trans"/>
    <property type="match status" value="1"/>
</dbReference>
<dbReference type="InterPro" id="IPR008704">
    <property type="entry name" value="Endonuclease_Zinc-binding_loop"/>
</dbReference>
<dbReference type="SUPFAM" id="SSF57701">
    <property type="entry name" value="Zn2/Cys6 DNA-binding domain"/>
    <property type="match status" value="1"/>
</dbReference>
<dbReference type="InterPro" id="IPR001138">
    <property type="entry name" value="Zn2Cys6_DnaBD"/>
</dbReference>
<dbReference type="Pfam" id="PF00172">
    <property type="entry name" value="Zn_clus"/>
    <property type="match status" value="1"/>
</dbReference>
<dbReference type="AlphaFoldDB" id="C7YL95"/>
<dbReference type="PROSITE" id="PS00463">
    <property type="entry name" value="ZN2_CY6_FUNGAL_1"/>
    <property type="match status" value="1"/>
</dbReference>
<sequence>MRRTFLRTPQACDACRRRKSKCDGIRPRCKRCASRGITCVWSTPDASQEPRAAPQTPRSVTQEPQEAISEPQVTVRTPQTVARVPIIDAEPLDITANGLKACLSLFFDRHFASDFCSFDHRPDFEQKCMQHPLLSATVVALCGRYLEPQDALSLFQLPTGAAVSKNYLHQARFLAKMSSDQPTVSNIQGNLLLAQAELLSNSGSRHWLFAGTAIRMAEIMRLNKDFHKKHSLKEQEVRRRTLWACLIFDRALSYFLAKHRTIDLENVGIPVPSNDASLVYHEETRGVTLGDLSTYRRPSDLGLSPYLIKTVCLWSDMADFAVYSRRNLDKFAPTDPRSILAVRYHALQNWSESLHPSLCWSTANFHDQCTLGAGTTFVAMHFLLRSAACVAHQCYLPHLAMFTQLCDLVDGAGWSYLHREQSLLDVCVSNALKIGEMLSYLADQEQGGMFGHSSLQTIWVASSLLIAANTFLWLEYAQDESYSGEDIQQKAKTYFQLAEQLISSWVSEWKAAKQWLMAFNVMKTLYKAGYRGEIHEDMLSPGSSHSDDDSADDFRPQPGDGYPSLISLPHLQASIKFATGDTSAKLIDMQSIWLQLSNGWPYGFSAPACLLTSAGASDAQRAKRVAEDMAAPLGDEKVSYSRSSSVTMTSRGQESGEDEEDIAYLFTCSVIPFGKSLLCPPRIGRASSGAIITNPIVVLDDDDIPIFISDDEDAGGINNGKGKARAVVHAPHTFRPHGSPWLCPLLPPQQCGLADTSQKGDEGSQSRAEALPVREKDFGGKSDSDDLPSVGQLRLRNRKKRARAQSPTTYGFPGPLDQKTPWYRSHRSILILNVGTRTSPRIRVIDEFIAPGAKITTKFEETQCFTGIFHAIPNASLTLCIQAATPAKRHDREKIWYMTYTLSLNAFRTNNRPHRKTLLVTERQTLAEFQDSLTGYTATSHICNWALCINPLHVASEQKSANRERNKCFQRAKENANKGQPVARHCNMHTPPCLLQNAATPLASKVLAEYETLGNTIPQELPAQTRSAEGPGAFVDKPTIFKWNGDIRKVEREVALPRVEDEVQQGKPQELECSSSGFGRLVHQFMTSMD</sequence>
<dbReference type="GO" id="GO:0006351">
    <property type="term" value="P:DNA-templated transcription"/>
    <property type="evidence" value="ECO:0007669"/>
    <property type="project" value="InterPro"/>
</dbReference>
<evidence type="ECO:0000313" key="9">
    <source>
        <dbReference type="Proteomes" id="UP000005206"/>
    </source>
</evidence>
<dbReference type="PROSITE" id="PS50048">
    <property type="entry name" value="ZN2_CY6_FUNGAL_2"/>
    <property type="match status" value="1"/>
</dbReference>
<comment type="subcellular location">
    <subcellularLocation>
        <location evidence="1">Nucleus</location>
    </subcellularLocation>
</comment>
<dbReference type="SUPFAM" id="SSF54060">
    <property type="entry name" value="His-Me finger endonucleases"/>
    <property type="match status" value="1"/>
</dbReference>
<keyword evidence="3" id="KW-0805">Transcription regulation</keyword>
<dbReference type="CDD" id="cd00067">
    <property type="entry name" value="GAL4"/>
    <property type="match status" value="1"/>
</dbReference>
<dbReference type="InParanoid" id="C7YL95"/>
<reference evidence="8 9" key="1">
    <citation type="journal article" date="2009" name="PLoS Genet.">
        <title>The genome of Nectria haematococca: contribution of supernumerary chromosomes to gene expansion.</title>
        <authorList>
            <person name="Coleman J.J."/>
            <person name="Rounsley S.D."/>
            <person name="Rodriguez-Carres M."/>
            <person name="Kuo A."/>
            <person name="Wasmann C.C."/>
            <person name="Grimwood J."/>
            <person name="Schmutz J."/>
            <person name="Taga M."/>
            <person name="White G.J."/>
            <person name="Zhou S."/>
            <person name="Schwartz D.C."/>
            <person name="Freitag M."/>
            <person name="Ma L.J."/>
            <person name="Danchin E.G."/>
            <person name="Henrissat B."/>
            <person name="Coutinho P.M."/>
            <person name="Nelson D.R."/>
            <person name="Straney D."/>
            <person name="Napoli C.A."/>
            <person name="Barker B.M."/>
            <person name="Gribskov M."/>
            <person name="Rep M."/>
            <person name="Kroken S."/>
            <person name="Molnar I."/>
            <person name="Rensing C."/>
            <person name="Kennell J.C."/>
            <person name="Zamora J."/>
            <person name="Farman M.L."/>
            <person name="Selker E.U."/>
            <person name="Salamov A."/>
            <person name="Shapiro H."/>
            <person name="Pangilinan J."/>
            <person name="Lindquist E."/>
            <person name="Lamers C."/>
            <person name="Grigoriev I.V."/>
            <person name="Geiser D.M."/>
            <person name="Covert S.F."/>
            <person name="Temporini E."/>
            <person name="Vanetten H.D."/>
        </authorList>
    </citation>
    <scope>NUCLEOTIDE SEQUENCE [LARGE SCALE GENOMIC DNA]</scope>
    <source>
        <strain evidence="9">ATCC MYA-4622 / CBS 123669 / FGSC 9596 / NRRL 45880 / 77-13-4</strain>
    </source>
</reference>
<dbReference type="GO" id="GO:0003677">
    <property type="term" value="F:DNA binding"/>
    <property type="evidence" value="ECO:0007669"/>
    <property type="project" value="InterPro"/>
</dbReference>
<dbReference type="OrthoDB" id="10261408at2759"/>
<dbReference type="Pfam" id="PF05551">
    <property type="entry name" value="zf-His_Me_endon"/>
    <property type="match status" value="1"/>
</dbReference>
<dbReference type="PANTHER" id="PTHR47338:SF25">
    <property type="entry name" value="TRANSCRIPTION FACTOR"/>
    <property type="match status" value="1"/>
</dbReference>
<dbReference type="EMBL" id="GG698897">
    <property type="protein sequence ID" value="EEU46748.1"/>
    <property type="molecule type" value="Genomic_DNA"/>
</dbReference>
<dbReference type="eggNOG" id="ENOG502RVWG">
    <property type="taxonomic scope" value="Eukaryota"/>
</dbReference>
<dbReference type="HOGENOM" id="CLU_284703_0_0_1"/>
<name>C7YL95_FUSV7</name>
<protein>
    <recommendedName>
        <fullName evidence="7">Zn(2)-C6 fungal-type domain-containing protein</fullName>
    </recommendedName>
</protein>
<feature type="domain" description="Zn(2)-C6 fungal-type" evidence="7">
    <location>
        <begin position="11"/>
        <end position="41"/>
    </location>
</feature>
<dbReference type="InterPro" id="IPR007219">
    <property type="entry name" value="XnlR_reg_dom"/>
</dbReference>
<evidence type="ECO:0000259" key="7">
    <source>
        <dbReference type="PROSITE" id="PS50048"/>
    </source>
</evidence>
<dbReference type="PANTHER" id="PTHR47338">
    <property type="entry name" value="ZN(II)2CYS6 TRANSCRIPTION FACTOR (EUROFUNG)-RELATED"/>
    <property type="match status" value="1"/>
</dbReference>
<dbReference type="InterPro" id="IPR044930">
    <property type="entry name" value="Homing_endonuclease_His-Me"/>
</dbReference>
<dbReference type="SMART" id="SM00066">
    <property type="entry name" value="GAL4"/>
    <property type="match status" value="1"/>
</dbReference>
<dbReference type="KEGG" id="nhe:NECHADRAFT_77451"/>
<proteinExistence type="predicted"/>
<accession>C7YL95</accession>
<gene>
    <name evidence="8" type="ORF">NECHADRAFT_77451</name>
</gene>
<dbReference type="InterPro" id="IPR050815">
    <property type="entry name" value="TF_fung"/>
</dbReference>